<dbReference type="PROSITE" id="PS50181">
    <property type="entry name" value="FBOX"/>
    <property type="match status" value="1"/>
</dbReference>
<dbReference type="Proteomes" id="UP000019804">
    <property type="component" value="Unassembled WGS sequence"/>
</dbReference>
<name>A0A017SA25_ASPRC</name>
<dbReference type="InterPro" id="IPR032675">
    <property type="entry name" value="LRR_dom_sf"/>
</dbReference>
<dbReference type="InterPro" id="IPR001810">
    <property type="entry name" value="F-box_dom"/>
</dbReference>
<keyword evidence="3" id="KW-1185">Reference proteome</keyword>
<dbReference type="RefSeq" id="XP_040637480.1">
    <property type="nucleotide sequence ID" value="XM_040779104.1"/>
</dbReference>
<accession>A0A017SA25</accession>
<dbReference type="AlphaFoldDB" id="A0A017SA25"/>
<dbReference type="GeneID" id="63694228"/>
<protein>
    <recommendedName>
        <fullName evidence="1">F-box domain-containing protein</fullName>
    </recommendedName>
</protein>
<proteinExistence type="predicted"/>
<dbReference type="OrthoDB" id="3800559at2759"/>
<dbReference type="SUPFAM" id="SSF52047">
    <property type="entry name" value="RNI-like"/>
    <property type="match status" value="1"/>
</dbReference>
<dbReference type="Gene3D" id="3.80.10.10">
    <property type="entry name" value="Ribonuclease Inhibitor"/>
    <property type="match status" value="1"/>
</dbReference>
<dbReference type="Pfam" id="PF12937">
    <property type="entry name" value="F-box-like"/>
    <property type="match status" value="1"/>
</dbReference>
<evidence type="ECO:0000313" key="3">
    <source>
        <dbReference type="Proteomes" id="UP000019804"/>
    </source>
</evidence>
<feature type="domain" description="F-box" evidence="1">
    <location>
        <begin position="1"/>
        <end position="48"/>
    </location>
</feature>
<evidence type="ECO:0000259" key="1">
    <source>
        <dbReference type="PROSITE" id="PS50181"/>
    </source>
</evidence>
<dbReference type="EMBL" id="KK088429">
    <property type="protein sequence ID" value="EYE93792.1"/>
    <property type="molecule type" value="Genomic_DNA"/>
</dbReference>
<evidence type="ECO:0000313" key="2">
    <source>
        <dbReference type="EMBL" id="EYE93792.1"/>
    </source>
</evidence>
<organism evidence="2 3">
    <name type="scientific">Aspergillus ruber (strain CBS 135680)</name>
    <dbReference type="NCBI Taxonomy" id="1388766"/>
    <lineage>
        <taxon>Eukaryota</taxon>
        <taxon>Fungi</taxon>
        <taxon>Dikarya</taxon>
        <taxon>Ascomycota</taxon>
        <taxon>Pezizomycotina</taxon>
        <taxon>Eurotiomycetes</taxon>
        <taxon>Eurotiomycetidae</taxon>
        <taxon>Eurotiales</taxon>
        <taxon>Aspergillaceae</taxon>
        <taxon>Aspergillus</taxon>
        <taxon>Aspergillus subgen. Aspergillus</taxon>
    </lineage>
</organism>
<dbReference type="CDD" id="cd09917">
    <property type="entry name" value="F-box_SF"/>
    <property type="match status" value="1"/>
</dbReference>
<sequence>MLQNLPPEIVLEVLRKLDPVSDRHDLLSLCYVSHAFRELAQRLLFSKFDVGIETGSSDPDTNDFAALALFTRTVILRHDLQNAVHELSVRSWNAPQLARNTLSAETLGMLQIGILKLGIGDDVKASCLDKEAMSSIIKGCKSLKTLTYGADLQIAQYIDPTPVIAAEFGKALLCQKDNLNGLYLEFDELNGLDGRDWDPQAALDPITSFTSLTHLQIDQRSLSDAPKLPESLKVLQVSHCMWSVLELVRFLVKESITHLHHLNSVTISTWQLPCCEMLGMVPLWHDITEEEFYSNESVVAEFKERALELHRTAREGNFHFLARCKYYNKCISEQLSADESSSSED</sequence>
<reference evidence="3" key="1">
    <citation type="journal article" date="2014" name="Nat. Commun.">
        <title>Genomic adaptations of the halophilic Dead Sea filamentous fungus Eurotium rubrum.</title>
        <authorList>
            <person name="Kis-Papo T."/>
            <person name="Weig A.R."/>
            <person name="Riley R."/>
            <person name="Persoh D."/>
            <person name="Salamov A."/>
            <person name="Sun H."/>
            <person name="Lipzen A."/>
            <person name="Wasser S.P."/>
            <person name="Rambold G."/>
            <person name="Grigoriev I.V."/>
            <person name="Nevo E."/>
        </authorList>
    </citation>
    <scope>NUCLEOTIDE SEQUENCE [LARGE SCALE GENOMIC DNA]</scope>
    <source>
        <strain evidence="3">CBS 135680</strain>
    </source>
</reference>
<dbReference type="HOGENOM" id="CLU_804046_0_0_1"/>
<dbReference type="SUPFAM" id="SSF81383">
    <property type="entry name" value="F-box domain"/>
    <property type="match status" value="1"/>
</dbReference>
<gene>
    <name evidence="2" type="ORF">EURHEDRAFT_378783</name>
</gene>
<dbReference type="InterPro" id="IPR036047">
    <property type="entry name" value="F-box-like_dom_sf"/>
</dbReference>